<comment type="catalytic activity">
    <reaction evidence="16">
        <text>a cytidine in mRNA + H2O + H(+) = a uridine in mRNA + NH4(+)</text>
        <dbReference type="Rhea" id="RHEA:74355"/>
        <dbReference type="Rhea" id="RHEA-COMP:14658"/>
        <dbReference type="Rhea" id="RHEA-COMP:15145"/>
        <dbReference type="ChEBI" id="CHEBI:15377"/>
        <dbReference type="ChEBI" id="CHEBI:15378"/>
        <dbReference type="ChEBI" id="CHEBI:28938"/>
        <dbReference type="ChEBI" id="CHEBI:65315"/>
        <dbReference type="ChEBI" id="CHEBI:82748"/>
    </reaction>
    <physiologicalReaction direction="left-to-right" evidence="16">
        <dbReference type="Rhea" id="RHEA:74356"/>
    </physiologicalReaction>
</comment>
<dbReference type="GO" id="GO:0004126">
    <property type="term" value="F:cytidine deaminase activity"/>
    <property type="evidence" value="ECO:0007669"/>
    <property type="project" value="TreeGrafter"/>
</dbReference>
<dbReference type="InterPro" id="IPR050610">
    <property type="entry name" value="APOBEC_Cyt_Deaminase"/>
</dbReference>
<evidence type="ECO:0000313" key="19">
    <source>
        <dbReference type="Ensembl" id="ENSJHYP00000016156.1"/>
    </source>
</evidence>
<feature type="domain" description="CMP/dCMP-type deaminase" evidence="18">
    <location>
        <begin position="1"/>
        <end position="124"/>
    </location>
</feature>
<dbReference type="InterPro" id="IPR041547">
    <property type="entry name" value="APOBEC1"/>
</dbReference>
<comment type="cofactor">
    <cofactor evidence="1">
        <name>Zn(2+)</name>
        <dbReference type="ChEBI" id="CHEBI:29105"/>
    </cofactor>
</comment>
<dbReference type="Ensembl" id="ENSJHYT00000019468.1">
    <property type="protein sequence ID" value="ENSJHYP00000016156.1"/>
    <property type="gene ID" value="ENSJHYG00000012357.1"/>
</dbReference>
<dbReference type="InterPro" id="IPR016193">
    <property type="entry name" value="Cytidine_deaminase-like"/>
</dbReference>
<evidence type="ECO:0000256" key="16">
    <source>
        <dbReference type="ARBA" id="ARBA00049034"/>
    </source>
</evidence>
<dbReference type="AlphaFoldDB" id="A0A8C5J9A4"/>
<dbReference type="PANTHER" id="PTHR13857:SF26">
    <property type="entry name" value="C-U-EDITING ENZYME APOBEC-1"/>
    <property type="match status" value="1"/>
</dbReference>
<evidence type="ECO:0000256" key="4">
    <source>
        <dbReference type="ARBA" id="ARBA00006576"/>
    </source>
</evidence>
<evidence type="ECO:0000256" key="3">
    <source>
        <dbReference type="ARBA" id="ARBA00004496"/>
    </source>
</evidence>
<dbReference type="GO" id="GO:0006397">
    <property type="term" value="P:mRNA processing"/>
    <property type="evidence" value="ECO:0007669"/>
    <property type="project" value="UniProtKB-KW"/>
</dbReference>
<evidence type="ECO:0000256" key="7">
    <source>
        <dbReference type="ARBA" id="ARBA00022490"/>
    </source>
</evidence>
<evidence type="ECO:0000256" key="15">
    <source>
        <dbReference type="ARBA" id="ARBA00046509"/>
    </source>
</evidence>
<evidence type="ECO:0000313" key="20">
    <source>
        <dbReference type="Proteomes" id="UP000694408"/>
    </source>
</evidence>
<comment type="similarity">
    <text evidence="4">Belongs to the cytidine and deoxycytidylate deaminase family.</text>
</comment>
<dbReference type="Pfam" id="PF18774">
    <property type="entry name" value="APOBEC4_like"/>
    <property type="match status" value="1"/>
</dbReference>
<evidence type="ECO:0000256" key="10">
    <source>
        <dbReference type="ARBA" id="ARBA00022801"/>
    </source>
</evidence>
<dbReference type="EC" id="3.5.4.36" evidence="5"/>
<dbReference type="Pfam" id="PF18750">
    <property type="entry name" value="SNAD4"/>
    <property type="match status" value="1"/>
</dbReference>
<name>A0A8C5J9A4_JUNHY</name>
<keyword evidence="10" id="KW-0378">Hydrolase</keyword>
<evidence type="ECO:0000256" key="14">
    <source>
        <dbReference type="ARBA" id="ARBA00045552"/>
    </source>
</evidence>
<keyword evidence="9" id="KW-0479">Metal-binding</keyword>
<dbReference type="SUPFAM" id="SSF53927">
    <property type="entry name" value="Cytidine deaminase-like"/>
    <property type="match status" value="2"/>
</dbReference>
<evidence type="ECO:0000256" key="6">
    <source>
        <dbReference type="ARBA" id="ARBA00014786"/>
    </source>
</evidence>
<dbReference type="GO" id="GO:0005634">
    <property type="term" value="C:nucleus"/>
    <property type="evidence" value="ECO:0007669"/>
    <property type="project" value="UniProtKB-SubCell"/>
</dbReference>
<dbReference type="GO" id="GO:0016554">
    <property type="term" value="P:cytidine to uridine editing"/>
    <property type="evidence" value="ECO:0007669"/>
    <property type="project" value="TreeGrafter"/>
</dbReference>
<protein>
    <recommendedName>
        <fullName evidence="6">C-&gt;U-editing enzyme APOBEC-1</fullName>
        <ecNumber evidence="5">3.5.4.36</ecNumber>
    </recommendedName>
    <alternativeName>
        <fullName evidence="13">mRNA(cytosine(6666)) deaminase 1</fullName>
    </alternativeName>
</protein>
<keyword evidence="7" id="KW-0963">Cytoplasm</keyword>
<evidence type="ECO:0000256" key="8">
    <source>
        <dbReference type="ARBA" id="ARBA00022664"/>
    </source>
</evidence>
<evidence type="ECO:0000256" key="11">
    <source>
        <dbReference type="ARBA" id="ARBA00022833"/>
    </source>
</evidence>
<accession>A0A8C5J9A4</accession>
<organism evidence="19 20">
    <name type="scientific">Junco hyemalis</name>
    <name type="common">Dark-eyed junco</name>
    <dbReference type="NCBI Taxonomy" id="40217"/>
    <lineage>
        <taxon>Eukaryota</taxon>
        <taxon>Metazoa</taxon>
        <taxon>Chordata</taxon>
        <taxon>Craniata</taxon>
        <taxon>Vertebrata</taxon>
        <taxon>Euteleostomi</taxon>
        <taxon>Archelosauria</taxon>
        <taxon>Archosauria</taxon>
        <taxon>Dinosauria</taxon>
        <taxon>Saurischia</taxon>
        <taxon>Theropoda</taxon>
        <taxon>Coelurosauria</taxon>
        <taxon>Aves</taxon>
        <taxon>Neognathae</taxon>
        <taxon>Neoaves</taxon>
        <taxon>Telluraves</taxon>
        <taxon>Australaves</taxon>
        <taxon>Passeriformes</taxon>
        <taxon>Passerellidae</taxon>
        <taxon>Junco</taxon>
    </lineage>
</organism>
<dbReference type="PROSITE" id="PS51747">
    <property type="entry name" value="CYT_DCMP_DEAMINASES_2"/>
    <property type="match status" value="2"/>
</dbReference>
<dbReference type="GO" id="GO:0008270">
    <property type="term" value="F:zinc ion binding"/>
    <property type="evidence" value="ECO:0007669"/>
    <property type="project" value="InterPro"/>
</dbReference>
<proteinExistence type="inferred from homology"/>
<evidence type="ECO:0000259" key="18">
    <source>
        <dbReference type="PROSITE" id="PS51747"/>
    </source>
</evidence>
<evidence type="ECO:0000256" key="1">
    <source>
        <dbReference type="ARBA" id="ARBA00001947"/>
    </source>
</evidence>
<dbReference type="InterPro" id="IPR002125">
    <property type="entry name" value="CMP_dCMP_dom"/>
</dbReference>
<dbReference type="GO" id="GO:0003723">
    <property type="term" value="F:RNA binding"/>
    <property type="evidence" value="ECO:0007669"/>
    <property type="project" value="TreeGrafter"/>
</dbReference>
<dbReference type="Proteomes" id="UP000694408">
    <property type="component" value="Unplaced"/>
</dbReference>
<evidence type="ECO:0000256" key="5">
    <source>
        <dbReference type="ARBA" id="ARBA00012742"/>
    </source>
</evidence>
<dbReference type="InterPro" id="IPR016192">
    <property type="entry name" value="APOBEC/CMP_deaminase_Zn-bd"/>
</dbReference>
<comment type="subunit">
    <text evidence="15">Homodimer. Interacts with A1CF; form an mRNA editing complex. Interacts with RBM47; form an mRNA editing complex. Found in a complex with CELF2/CUGBP2 and A1CF. Interacts with HNRPAB. Interacts with SYNCRIP.</text>
</comment>
<evidence type="ECO:0000256" key="12">
    <source>
        <dbReference type="ARBA" id="ARBA00023242"/>
    </source>
</evidence>
<comment type="catalytic activity">
    <reaction evidence="17">
        <text>cytidine(6666) in apoB mRNA + H2O + H(+) = uridine(6666) in apoB mRNA + NH4(+)</text>
        <dbReference type="Rhea" id="RHEA:21772"/>
        <dbReference type="Rhea" id="RHEA-COMP:13888"/>
        <dbReference type="Rhea" id="RHEA-COMP:13889"/>
        <dbReference type="ChEBI" id="CHEBI:15377"/>
        <dbReference type="ChEBI" id="CHEBI:15378"/>
        <dbReference type="ChEBI" id="CHEBI:28938"/>
        <dbReference type="ChEBI" id="CHEBI:65315"/>
        <dbReference type="ChEBI" id="CHEBI:82748"/>
        <dbReference type="EC" id="3.5.4.36"/>
    </reaction>
    <physiologicalReaction direction="left-to-right" evidence="17">
        <dbReference type="Rhea" id="RHEA:21773"/>
    </physiologicalReaction>
</comment>
<reference evidence="19" key="2">
    <citation type="submission" date="2025-09" db="UniProtKB">
        <authorList>
            <consortium name="Ensembl"/>
        </authorList>
    </citation>
    <scope>IDENTIFICATION</scope>
</reference>
<keyword evidence="20" id="KW-1185">Reference proteome</keyword>
<keyword evidence="12" id="KW-0539">Nucleus</keyword>
<sequence>MYISKRALRKQFDPREYPKETYLLCELEWRGGIRSWKHWVRNDDVNDCHAEQYFLEEIFEPRCYNICDMTWYLSYSPCWDCCDVIRDFLEEHTNVNIDILVARLYYVNYQKNCRALRELNSLENVNIEAMEAEGKVSHALWDWEGVRMNKSWGQSCLPLWKIKLLLVLFFRWKMQPEDFQRNYSPRQNGRVYLLYEIRWRSGAIWRNWCSNNPEQHAEVNFLENHFNNMPQTPSSITWFLSASPCGNCCRRILEFLRSHPSVTLVIYAAKLFRHLDCRNRRGLRSLMMNGVAIHYRYCWRHFVAHQPGQDDYWPQNVTLYFILNNIELLHIFLVSRHLKKTPGAKINAKKSKEKEIWMIPAMVLTEMIVGKISIGLKLHKQRAKQARDCQRTMLLHCAFLSRSREEIERYSQILTKKRVHYFNLLHESATSSLACSLLELFDPRSSFSSVIIIQVFSFCLRTGPWISVKF</sequence>
<reference evidence="19" key="1">
    <citation type="submission" date="2025-08" db="UniProtKB">
        <authorList>
            <consortium name="Ensembl"/>
        </authorList>
    </citation>
    <scope>IDENTIFICATION</scope>
</reference>
<dbReference type="Gene3D" id="3.40.140.10">
    <property type="entry name" value="Cytidine Deaminase, domain 2"/>
    <property type="match status" value="2"/>
</dbReference>
<feature type="domain" description="CMP/dCMP-type deaminase" evidence="18">
    <location>
        <begin position="166"/>
        <end position="286"/>
    </location>
</feature>
<evidence type="ECO:0000256" key="13">
    <source>
        <dbReference type="ARBA" id="ARBA00031639"/>
    </source>
</evidence>
<keyword evidence="8" id="KW-0507">mRNA processing</keyword>
<dbReference type="GO" id="GO:0005737">
    <property type="term" value="C:cytoplasm"/>
    <property type="evidence" value="ECO:0007669"/>
    <property type="project" value="UniProtKB-SubCell"/>
</dbReference>
<dbReference type="PANTHER" id="PTHR13857">
    <property type="entry name" value="MRNA EDITING ENZYME"/>
    <property type="match status" value="1"/>
</dbReference>
<evidence type="ECO:0000256" key="17">
    <source>
        <dbReference type="ARBA" id="ARBA00049310"/>
    </source>
</evidence>
<evidence type="ECO:0000256" key="9">
    <source>
        <dbReference type="ARBA" id="ARBA00022723"/>
    </source>
</evidence>
<dbReference type="PROSITE" id="PS00903">
    <property type="entry name" value="CYT_DCMP_DEAMINASES_1"/>
    <property type="match status" value="2"/>
</dbReference>
<evidence type="ECO:0000256" key="2">
    <source>
        <dbReference type="ARBA" id="ARBA00004123"/>
    </source>
</evidence>
<comment type="subcellular location">
    <subcellularLocation>
        <location evidence="3">Cytoplasm</location>
    </subcellularLocation>
    <subcellularLocation>
        <location evidence="2">Nucleus</location>
    </subcellularLocation>
</comment>
<comment type="function">
    <text evidence="14">Cytidine deaminase catalyzing the cytidine to uridine postranscriptional editing of a variety of mRNAs. Form complexes with cofactors that confer differential editing activity and selectivity. Responsible for the postranscriptional editing of a CAA codon for Gln to a UAA codon for stop in the apolipoprotein B mRNA. Also involved in CGA (Arg) to UGA (Stop) editing in the NF1 mRNA. May also play a role in the epigenetic regulation of gene expression by participating in DNA demethylation.</text>
</comment>
<dbReference type="CDD" id="cd01283">
    <property type="entry name" value="cytidine_deaminase"/>
    <property type="match status" value="1"/>
</dbReference>
<keyword evidence="11" id="KW-0862">Zinc</keyword>